<reference evidence="2 3" key="1">
    <citation type="submission" date="2024-05" db="EMBL/GenBank/DDBJ databases">
        <title>Culex pipiens pipiens assembly and annotation.</title>
        <authorList>
            <person name="Alout H."/>
            <person name="Durand T."/>
        </authorList>
    </citation>
    <scope>NUCLEOTIDE SEQUENCE [LARGE SCALE GENOMIC DNA]</scope>
    <source>
        <strain evidence="2">HA-2024</strain>
        <tissue evidence="2">Whole body</tissue>
    </source>
</reference>
<evidence type="ECO:0000313" key="2">
    <source>
        <dbReference type="EMBL" id="KAL1381349.1"/>
    </source>
</evidence>
<gene>
    <name evidence="2" type="ORF">pipiens_013534</name>
</gene>
<dbReference type="InterPro" id="IPR036846">
    <property type="entry name" value="GM2-AP_sf"/>
</dbReference>
<dbReference type="EMBL" id="JBEHCU010008671">
    <property type="protein sequence ID" value="KAL1381349.1"/>
    <property type="molecule type" value="Genomic_DNA"/>
</dbReference>
<proteinExistence type="predicted"/>
<evidence type="ECO:0000256" key="1">
    <source>
        <dbReference type="ARBA" id="ARBA00022729"/>
    </source>
</evidence>
<comment type="caution">
    <text evidence="2">The sequence shown here is derived from an EMBL/GenBank/DDBJ whole genome shotgun (WGS) entry which is preliminary data.</text>
</comment>
<accession>A0ABD1CY29</accession>
<protein>
    <recommendedName>
        <fullName evidence="4">MD-2-related lipid-recognition domain-containing protein</fullName>
    </recommendedName>
</protein>
<dbReference type="Proteomes" id="UP001562425">
    <property type="component" value="Unassembled WGS sequence"/>
</dbReference>
<evidence type="ECO:0000313" key="3">
    <source>
        <dbReference type="Proteomes" id="UP001562425"/>
    </source>
</evidence>
<dbReference type="Gene3D" id="2.70.220.10">
    <property type="entry name" value="Ganglioside GM2 activator"/>
    <property type="match status" value="1"/>
</dbReference>
<dbReference type="PANTHER" id="PTHR21112:SF0">
    <property type="entry name" value="CHEMOSENSORY PROTEIN A 29A-RELATED"/>
    <property type="match status" value="1"/>
</dbReference>
<sequence>MIASLPTLVLIIFQPHQTHGAHLHGIRTGLGADDDSHRSALFLNRIGQCQGLEKLPIFVPDAKIVQLNTTHYVVSGIIRFHEAYPDGRISGLVWIEQCNELGKCQPFTSKVAFGDVCQVLNSMDDVFDTFLNRSSPVFKCPFREGVYRFNDVVMDNEFKTMNRTLITVLLLISLQSILAADFLDVLKGDGFGMGVKKRLVVHRIGQCLGHKNLSIYMPDFQIAPYNRTHYAVNGEVIFHEDFPNGWTASATVKKCDSFSASANCRPFLSNIATTDACSMLAATDAIYGRYMSNISPKAQCPFRKGTYVVKDQIVEDDTTRFLPGSGNTYWEVKSTGKVGDRLVLCFILQLNSRPKKAKESSGP</sequence>
<organism evidence="2 3">
    <name type="scientific">Culex pipiens pipiens</name>
    <name type="common">Northern house mosquito</name>
    <dbReference type="NCBI Taxonomy" id="38569"/>
    <lineage>
        <taxon>Eukaryota</taxon>
        <taxon>Metazoa</taxon>
        <taxon>Ecdysozoa</taxon>
        <taxon>Arthropoda</taxon>
        <taxon>Hexapoda</taxon>
        <taxon>Insecta</taxon>
        <taxon>Pterygota</taxon>
        <taxon>Neoptera</taxon>
        <taxon>Endopterygota</taxon>
        <taxon>Diptera</taxon>
        <taxon>Nematocera</taxon>
        <taxon>Culicoidea</taxon>
        <taxon>Culicidae</taxon>
        <taxon>Culicinae</taxon>
        <taxon>Culicini</taxon>
        <taxon>Culex</taxon>
        <taxon>Culex</taxon>
    </lineage>
</organism>
<dbReference type="AlphaFoldDB" id="A0ABD1CY29"/>
<keyword evidence="3" id="KW-1185">Reference proteome</keyword>
<evidence type="ECO:0008006" key="4">
    <source>
        <dbReference type="Google" id="ProtNLM"/>
    </source>
</evidence>
<dbReference type="PANTHER" id="PTHR21112">
    <property type="entry name" value="CHEMOSENSORY PROTEIN A 29A-RELATED"/>
    <property type="match status" value="1"/>
</dbReference>
<keyword evidence="1" id="KW-0732">Signal</keyword>
<name>A0ABD1CY29_CULPP</name>